<dbReference type="Proteomes" id="UP000015106">
    <property type="component" value="Chromosome 2"/>
</dbReference>
<dbReference type="Gramene" id="TuG1812G0200002494.01.T05">
    <property type="protein sequence ID" value="TuG1812G0200002494.01.T05"/>
    <property type="gene ID" value="TuG1812G0200002494.01"/>
</dbReference>
<dbReference type="Gramene" id="TuG1812G0200002494.01.T02">
    <property type="protein sequence ID" value="TuG1812G0200002494.01.T02"/>
    <property type="gene ID" value="TuG1812G0200002494.01"/>
</dbReference>
<keyword evidence="3" id="KW-1185">Reference proteome</keyword>
<reference evidence="2" key="3">
    <citation type="submission" date="2022-06" db="UniProtKB">
        <authorList>
            <consortium name="EnsemblPlants"/>
        </authorList>
    </citation>
    <scope>IDENTIFICATION</scope>
</reference>
<feature type="compositionally biased region" description="Gly residues" evidence="1">
    <location>
        <begin position="105"/>
        <end position="116"/>
    </location>
</feature>
<evidence type="ECO:0000313" key="3">
    <source>
        <dbReference type="Proteomes" id="UP000015106"/>
    </source>
</evidence>
<dbReference type="EnsemblPlants" id="TuG1812G0200002494.01.T02">
    <property type="protein sequence ID" value="TuG1812G0200002494.01.T02"/>
    <property type="gene ID" value="TuG1812G0200002494.01"/>
</dbReference>
<dbReference type="EnsemblPlants" id="TuG1812G0200002494.01.T05">
    <property type="protein sequence ID" value="TuG1812G0200002494.01.T05"/>
    <property type="gene ID" value="TuG1812G0200002494.01"/>
</dbReference>
<proteinExistence type="predicted"/>
<protein>
    <submittedName>
        <fullName evidence="2">Uncharacterized protein</fullName>
    </submittedName>
</protein>
<gene>
    <name evidence="2" type="primary">LOC125537023</name>
</gene>
<dbReference type="Gramene" id="TuG1812G0200002494.01.T04">
    <property type="protein sequence ID" value="TuG1812G0200002494.01.T04"/>
    <property type="gene ID" value="TuG1812G0200002494.01"/>
</dbReference>
<accession>A0A8R7TGD0</accession>
<evidence type="ECO:0000313" key="2">
    <source>
        <dbReference type="EnsemblPlants" id="TuG1812G0200002494.01.T03"/>
    </source>
</evidence>
<sequence>MGGVSDRTTRDTPIWIRRLPRVCARENTPALTVCIPAAVLPSRPCYVVPVPLDRKFPIGQPDGSRRRLLAQPPGARGSLTRGSLASALLLHRRGCPLDHGDVSRGKGGGGGDGGSGARRRRHRRELRLPIRLPPHHTVQRYLDVSR</sequence>
<feature type="region of interest" description="Disordered" evidence="1">
    <location>
        <begin position="98"/>
        <end position="127"/>
    </location>
</feature>
<reference evidence="3" key="1">
    <citation type="journal article" date="2013" name="Nature">
        <title>Draft genome of the wheat A-genome progenitor Triticum urartu.</title>
        <authorList>
            <person name="Ling H.Q."/>
            <person name="Zhao S."/>
            <person name="Liu D."/>
            <person name="Wang J."/>
            <person name="Sun H."/>
            <person name="Zhang C."/>
            <person name="Fan H."/>
            <person name="Li D."/>
            <person name="Dong L."/>
            <person name="Tao Y."/>
            <person name="Gao C."/>
            <person name="Wu H."/>
            <person name="Li Y."/>
            <person name="Cui Y."/>
            <person name="Guo X."/>
            <person name="Zheng S."/>
            <person name="Wang B."/>
            <person name="Yu K."/>
            <person name="Liang Q."/>
            <person name="Yang W."/>
            <person name="Lou X."/>
            <person name="Chen J."/>
            <person name="Feng M."/>
            <person name="Jian J."/>
            <person name="Zhang X."/>
            <person name="Luo G."/>
            <person name="Jiang Y."/>
            <person name="Liu J."/>
            <person name="Wang Z."/>
            <person name="Sha Y."/>
            <person name="Zhang B."/>
            <person name="Wu H."/>
            <person name="Tang D."/>
            <person name="Shen Q."/>
            <person name="Xue P."/>
            <person name="Zou S."/>
            <person name="Wang X."/>
            <person name="Liu X."/>
            <person name="Wang F."/>
            <person name="Yang Y."/>
            <person name="An X."/>
            <person name="Dong Z."/>
            <person name="Zhang K."/>
            <person name="Zhang X."/>
            <person name="Luo M.C."/>
            <person name="Dvorak J."/>
            <person name="Tong Y."/>
            <person name="Wang J."/>
            <person name="Yang H."/>
            <person name="Li Z."/>
            <person name="Wang D."/>
            <person name="Zhang A."/>
            <person name="Wang J."/>
        </authorList>
    </citation>
    <scope>NUCLEOTIDE SEQUENCE</scope>
    <source>
        <strain evidence="3">cv. G1812</strain>
    </source>
</reference>
<dbReference type="AlphaFoldDB" id="A0A8R7TGD0"/>
<dbReference type="EnsemblPlants" id="TuG1812G0200002494.01.T03">
    <property type="protein sequence ID" value="TuG1812G0200002494.01.T03"/>
    <property type="gene ID" value="TuG1812G0200002494.01"/>
</dbReference>
<reference evidence="2" key="2">
    <citation type="submission" date="2018-03" db="EMBL/GenBank/DDBJ databases">
        <title>The Triticum urartu genome reveals the dynamic nature of wheat genome evolution.</title>
        <authorList>
            <person name="Ling H."/>
            <person name="Ma B."/>
            <person name="Shi X."/>
            <person name="Liu H."/>
            <person name="Dong L."/>
            <person name="Sun H."/>
            <person name="Cao Y."/>
            <person name="Gao Q."/>
            <person name="Zheng S."/>
            <person name="Li Y."/>
            <person name="Yu Y."/>
            <person name="Du H."/>
            <person name="Qi M."/>
            <person name="Li Y."/>
            <person name="Yu H."/>
            <person name="Cui Y."/>
            <person name="Wang N."/>
            <person name="Chen C."/>
            <person name="Wu H."/>
            <person name="Zhao Y."/>
            <person name="Zhang J."/>
            <person name="Li Y."/>
            <person name="Zhou W."/>
            <person name="Zhang B."/>
            <person name="Hu W."/>
            <person name="Eijk M."/>
            <person name="Tang J."/>
            <person name="Witsenboer H."/>
            <person name="Zhao S."/>
            <person name="Li Z."/>
            <person name="Zhang A."/>
            <person name="Wang D."/>
            <person name="Liang C."/>
        </authorList>
    </citation>
    <scope>NUCLEOTIDE SEQUENCE [LARGE SCALE GENOMIC DNA]</scope>
    <source>
        <strain evidence="2">cv. G1812</strain>
    </source>
</reference>
<dbReference type="Gramene" id="TuG1812G0200002494.01.T03">
    <property type="protein sequence ID" value="TuG1812G0200002494.01.T03"/>
    <property type="gene ID" value="TuG1812G0200002494.01"/>
</dbReference>
<name>A0A8R7TGD0_TRIUA</name>
<organism evidence="2 3">
    <name type="scientific">Triticum urartu</name>
    <name type="common">Red wild einkorn</name>
    <name type="synonym">Crithodium urartu</name>
    <dbReference type="NCBI Taxonomy" id="4572"/>
    <lineage>
        <taxon>Eukaryota</taxon>
        <taxon>Viridiplantae</taxon>
        <taxon>Streptophyta</taxon>
        <taxon>Embryophyta</taxon>
        <taxon>Tracheophyta</taxon>
        <taxon>Spermatophyta</taxon>
        <taxon>Magnoliopsida</taxon>
        <taxon>Liliopsida</taxon>
        <taxon>Poales</taxon>
        <taxon>Poaceae</taxon>
        <taxon>BOP clade</taxon>
        <taxon>Pooideae</taxon>
        <taxon>Triticodae</taxon>
        <taxon>Triticeae</taxon>
        <taxon>Triticinae</taxon>
        <taxon>Triticum</taxon>
    </lineage>
</organism>
<dbReference type="EnsemblPlants" id="TuG1812G0200002494.01.T04">
    <property type="protein sequence ID" value="TuG1812G0200002494.01.T04"/>
    <property type="gene ID" value="TuG1812G0200002494.01"/>
</dbReference>
<evidence type="ECO:0000256" key="1">
    <source>
        <dbReference type="SAM" id="MobiDB-lite"/>
    </source>
</evidence>